<dbReference type="GO" id="GO:0005758">
    <property type="term" value="C:mitochondrial intermembrane space"/>
    <property type="evidence" value="ECO:0007669"/>
    <property type="project" value="UniProtKB-SubCell"/>
</dbReference>
<dbReference type="AlphaFoldDB" id="A0AAD5CYZ3"/>
<dbReference type="InterPro" id="IPR009069">
    <property type="entry name" value="Cys_alpha_HP_mot_SF"/>
</dbReference>
<evidence type="ECO:0000256" key="6">
    <source>
        <dbReference type="ARBA" id="ARBA00023157"/>
    </source>
</evidence>
<evidence type="ECO:0000256" key="2">
    <source>
        <dbReference type="ARBA" id="ARBA00009241"/>
    </source>
</evidence>
<feature type="binding site" evidence="8">
    <location>
        <position position="65"/>
    </location>
    <ligand>
        <name>Cu cation</name>
        <dbReference type="ChEBI" id="CHEBI:23378"/>
    </ligand>
</feature>
<organism evidence="9 10">
    <name type="scientific">Ambrosia artemisiifolia</name>
    <name type="common">Common ragweed</name>
    <dbReference type="NCBI Taxonomy" id="4212"/>
    <lineage>
        <taxon>Eukaryota</taxon>
        <taxon>Viridiplantae</taxon>
        <taxon>Streptophyta</taxon>
        <taxon>Embryophyta</taxon>
        <taxon>Tracheophyta</taxon>
        <taxon>Spermatophyta</taxon>
        <taxon>Magnoliopsida</taxon>
        <taxon>eudicotyledons</taxon>
        <taxon>Gunneridae</taxon>
        <taxon>Pentapetalae</taxon>
        <taxon>asterids</taxon>
        <taxon>campanulids</taxon>
        <taxon>Asterales</taxon>
        <taxon>Asteraceae</taxon>
        <taxon>Asteroideae</taxon>
        <taxon>Heliantheae alliance</taxon>
        <taxon>Heliantheae</taxon>
        <taxon>Ambrosia</taxon>
    </lineage>
</organism>
<keyword evidence="7" id="KW-0143">Chaperone</keyword>
<dbReference type="Pfam" id="PF05051">
    <property type="entry name" value="COX17"/>
    <property type="match status" value="1"/>
</dbReference>
<keyword evidence="6" id="KW-1015">Disulfide bond</keyword>
<dbReference type="GO" id="GO:0016531">
    <property type="term" value="F:copper chaperone activity"/>
    <property type="evidence" value="ECO:0007669"/>
    <property type="project" value="InterPro"/>
</dbReference>
<dbReference type="EMBL" id="JAMZMK010006045">
    <property type="protein sequence ID" value="KAI7750953.1"/>
    <property type="molecule type" value="Genomic_DNA"/>
</dbReference>
<comment type="subcellular location">
    <subcellularLocation>
        <location evidence="1">Mitochondrion intermembrane space</location>
    </subcellularLocation>
</comment>
<dbReference type="PANTHER" id="PTHR16719">
    <property type="entry name" value="CYTOCHROME C OXIDASE COPPER CHAPERONE"/>
    <property type="match status" value="1"/>
</dbReference>
<evidence type="ECO:0000256" key="1">
    <source>
        <dbReference type="ARBA" id="ARBA00004569"/>
    </source>
</evidence>
<keyword evidence="5" id="KW-0496">Mitochondrion</keyword>
<gene>
    <name evidence="9" type="ORF">M8C21_009815</name>
</gene>
<feature type="non-terminal residue" evidence="9">
    <location>
        <position position="1"/>
    </location>
</feature>
<comment type="caution">
    <text evidence="9">The sequence shown here is derived from an EMBL/GenBank/DDBJ whole genome shotgun (WGS) entry which is preliminary data.</text>
</comment>
<dbReference type="Proteomes" id="UP001206925">
    <property type="component" value="Unassembled WGS sequence"/>
</dbReference>
<protein>
    <recommendedName>
        <fullName evidence="11">Cytochrome c oxidase copper chaperone</fullName>
    </recommendedName>
</protein>
<evidence type="ECO:0000256" key="8">
    <source>
        <dbReference type="PIRSR" id="PIRSR607745-1"/>
    </source>
</evidence>
<evidence type="ECO:0000256" key="4">
    <source>
        <dbReference type="ARBA" id="ARBA00023008"/>
    </source>
</evidence>
<evidence type="ECO:0008006" key="11">
    <source>
        <dbReference type="Google" id="ProtNLM"/>
    </source>
</evidence>
<sequence length="132" mass="14424">GLDSRRASSRTFFLYAVQTQHELVIMSGLQTHDLTSTLGLTKAATDHQGPTVVSTTETKPKKKICCACPDTKKLRDECIVEHGESACSKWIEAHRLCLRSEGGASAAAAFTHLRSEPFGALAVNSKKAYWFL</sequence>
<proteinExistence type="inferred from homology"/>
<dbReference type="SUPFAM" id="SSF47072">
    <property type="entry name" value="Cysteine alpha-hairpin motif"/>
    <property type="match status" value="1"/>
</dbReference>
<dbReference type="InterPro" id="IPR007745">
    <property type="entry name" value="Cyt_c_oxidase_Cu-chaperone"/>
</dbReference>
<comment type="similarity">
    <text evidence="2">Belongs to the COX17 family.</text>
</comment>
<evidence type="ECO:0000256" key="3">
    <source>
        <dbReference type="ARBA" id="ARBA00022723"/>
    </source>
</evidence>
<dbReference type="GO" id="GO:0005507">
    <property type="term" value="F:copper ion binding"/>
    <property type="evidence" value="ECO:0007669"/>
    <property type="project" value="InterPro"/>
</dbReference>
<keyword evidence="3 8" id="KW-0479">Metal-binding</keyword>
<dbReference type="PROSITE" id="PS51808">
    <property type="entry name" value="CHCH"/>
    <property type="match status" value="1"/>
</dbReference>
<keyword evidence="10" id="KW-1185">Reference proteome</keyword>
<evidence type="ECO:0000313" key="10">
    <source>
        <dbReference type="Proteomes" id="UP001206925"/>
    </source>
</evidence>
<keyword evidence="4 8" id="KW-0186">Copper</keyword>
<accession>A0AAD5CYZ3</accession>
<feature type="binding site" evidence="8">
    <location>
        <position position="66"/>
    </location>
    <ligand>
        <name>Cu cation</name>
        <dbReference type="ChEBI" id="CHEBI:23378"/>
    </ligand>
</feature>
<dbReference type="Gene3D" id="1.10.287.1130">
    <property type="entry name" value="CytochromE C oxidase copper chaperone"/>
    <property type="match status" value="1"/>
</dbReference>
<name>A0AAD5CYZ3_AMBAR</name>
<dbReference type="FunFam" id="1.10.287.1130:FF:000003">
    <property type="entry name" value="Cytochrome c oxidase copper chaperone"/>
    <property type="match status" value="1"/>
</dbReference>
<dbReference type="PANTHER" id="PTHR16719:SF0">
    <property type="entry name" value="CYTOCHROME C OXIDASE COPPER CHAPERONE"/>
    <property type="match status" value="1"/>
</dbReference>
<feature type="non-terminal residue" evidence="9">
    <location>
        <position position="132"/>
    </location>
</feature>
<evidence type="ECO:0000256" key="7">
    <source>
        <dbReference type="ARBA" id="ARBA00023186"/>
    </source>
</evidence>
<reference evidence="9" key="1">
    <citation type="submission" date="2022-06" db="EMBL/GenBank/DDBJ databases">
        <title>Uncovering the hologenomic basis of an extraordinary plant invasion.</title>
        <authorList>
            <person name="Bieker V.C."/>
            <person name="Martin M.D."/>
            <person name="Gilbert T."/>
            <person name="Hodgins K."/>
            <person name="Battlay P."/>
            <person name="Petersen B."/>
            <person name="Wilson J."/>
        </authorList>
    </citation>
    <scope>NUCLEOTIDE SEQUENCE</scope>
    <source>
        <strain evidence="9">AA19_3_7</strain>
        <tissue evidence="9">Leaf</tissue>
    </source>
</reference>
<evidence type="ECO:0000313" key="9">
    <source>
        <dbReference type="EMBL" id="KAI7750953.1"/>
    </source>
</evidence>
<evidence type="ECO:0000256" key="5">
    <source>
        <dbReference type="ARBA" id="ARBA00023128"/>
    </source>
</evidence>